<feature type="coiled-coil region" evidence="1">
    <location>
        <begin position="115"/>
        <end position="142"/>
    </location>
</feature>
<reference evidence="2" key="1">
    <citation type="submission" date="2014-05" db="EMBL/GenBank/DDBJ databases">
        <authorList>
            <person name="Chronopoulou M."/>
        </authorList>
    </citation>
    <scope>NUCLEOTIDE SEQUENCE</scope>
    <source>
        <tissue evidence="2">Whole organism</tissue>
    </source>
</reference>
<organism evidence="2">
    <name type="scientific">Lepeophtheirus salmonis</name>
    <name type="common">Salmon louse</name>
    <name type="synonym">Caligus salmonis</name>
    <dbReference type="NCBI Taxonomy" id="72036"/>
    <lineage>
        <taxon>Eukaryota</taxon>
        <taxon>Metazoa</taxon>
        <taxon>Ecdysozoa</taxon>
        <taxon>Arthropoda</taxon>
        <taxon>Crustacea</taxon>
        <taxon>Multicrustacea</taxon>
        <taxon>Hexanauplia</taxon>
        <taxon>Copepoda</taxon>
        <taxon>Siphonostomatoida</taxon>
        <taxon>Caligidae</taxon>
        <taxon>Lepeophtheirus</taxon>
    </lineage>
</organism>
<evidence type="ECO:0000313" key="2">
    <source>
        <dbReference type="EMBL" id="CDW47075.1"/>
    </source>
</evidence>
<proteinExistence type="predicted"/>
<name>A0A0K2V9S5_LEPSM</name>
<dbReference type="OrthoDB" id="7760980at2759"/>
<dbReference type="EMBL" id="HACA01029714">
    <property type="protein sequence ID" value="CDW47075.1"/>
    <property type="molecule type" value="Transcribed_RNA"/>
</dbReference>
<evidence type="ECO:0000256" key="1">
    <source>
        <dbReference type="SAM" id="Coils"/>
    </source>
</evidence>
<keyword evidence="1" id="KW-0175">Coiled coil</keyword>
<dbReference type="AlphaFoldDB" id="A0A0K2V9S5"/>
<feature type="non-terminal residue" evidence="2">
    <location>
        <position position="1"/>
    </location>
</feature>
<accession>A0A0K2V9S5</accession>
<protein>
    <submittedName>
        <fullName evidence="2">Uncharacterized protein</fullName>
    </submittedName>
</protein>
<sequence length="169" mass="19682">VNRLKQKFQGLGEFENKKLLNLRQEKEELMSSLFKSRKEIGIINRNVEENKLKKFVVMLNTLKESVENLMDRYESIVKIAEQCQRYEDVNDHLRPQSLVQHSKKPDYLEFLHYKMNNAAIETQSLKNENACLEKERSELKLILSTYVKRAVSRVGGDTFGVTDLKGNGC</sequence>